<evidence type="ECO:0000313" key="6">
    <source>
        <dbReference type="Proteomes" id="UP001295684"/>
    </source>
</evidence>
<proteinExistence type="predicted"/>
<comment type="caution">
    <text evidence="5">The sequence shown here is derived from an EMBL/GenBank/DDBJ whole genome shotgun (WGS) entry which is preliminary data.</text>
</comment>
<dbReference type="PANTHER" id="PTHR34524:SF6">
    <property type="entry name" value="CALCYPHOSINE LIKE"/>
    <property type="match status" value="1"/>
</dbReference>
<reference evidence="5" key="1">
    <citation type="submission" date="2023-07" db="EMBL/GenBank/DDBJ databases">
        <authorList>
            <consortium name="AG Swart"/>
            <person name="Singh M."/>
            <person name="Singh A."/>
            <person name="Seah K."/>
            <person name="Emmerich C."/>
        </authorList>
    </citation>
    <scope>NUCLEOTIDE SEQUENCE</scope>
    <source>
        <strain evidence="5">DP1</strain>
    </source>
</reference>
<dbReference type="AlphaFoldDB" id="A0AAD1XWH1"/>
<keyword evidence="1" id="KW-0479">Metal-binding</keyword>
<dbReference type="Gene3D" id="1.10.238.10">
    <property type="entry name" value="EF-hand"/>
    <property type="match status" value="1"/>
</dbReference>
<dbReference type="CDD" id="cd00051">
    <property type="entry name" value="EFh"/>
    <property type="match status" value="1"/>
</dbReference>
<accession>A0AAD1XWH1</accession>
<protein>
    <recommendedName>
        <fullName evidence="4">EF-hand domain-containing protein</fullName>
    </recommendedName>
</protein>
<keyword evidence="6" id="KW-1185">Reference proteome</keyword>
<evidence type="ECO:0000256" key="3">
    <source>
        <dbReference type="ARBA" id="ARBA00022837"/>
    </source>
</evidence>
<dbReference type="InterPro" id="IPR051581">
    <property type="entry name" value="Ca-bind"/>
</dbReference>
<dbReference type="SUPFAM" id="SSF47473">
    <property type="entry name" value="EF-hand"/>
    <property type="match status" value="1"/>
</dbReference>
<feature type="domain" description="EF-hand" evidence="4">
    <location>
        <begin position="30"/>
        <end position="65"/>
    </location>
</feature>
<dbReference type="InterPro" id="IPR018247">
    <property type="entry name" value="EF_Hand_1_Ca_BS"/>
</dbReference>
<feature type="domain" description="EF-hand" evidence="4">
    <location>
        <begin position="66"/>
        <end position="101"/>
    </location>
</feature>
<evidence type="ECO:0000256" key="1">
    <source>
        <dbReference type="ARBA" id="ARBA00022723"/>
    </source>
</evidence>
<keyword evidence="3" id="KW-0106">Calcium</keyword>
<evidence type="ECO:0000313" key="5">
    <source>
        <dbReference type="EMBL" id="CAI2380139.1"/>
    </source>
</evidence>
<keyword evidence="2" id="KW-0677">Repeat</keyword>
<dbReference type="Proteomes" id="UP001295684">
    <property type="component" value="Unassembled WGS sequence"/>
</dbReference>
<dbReference type="EMBL" id="CAMPGE010022059">
    <property type="protein sequence ID" value="CAI2380139.1"/>
    <property type="molecule type" value="Genomic_DNA"/>
</dbReference>
<dbReference type="InterPro" id="IPR002048">
    <property type="entry name" value="EF_hand_dom"/>
</dbReference>
<dbReference type="PROSITE" id="PS00018">
    <property type="entry name" value="EF_HAND_1"/>
    <property type="match status" value="2"/>
</dbReference>
<name>A0AAD1XWH1_EUPCR</name>
<dbReference type="PROSITE" id="PS50222">
    <property type="entry name" value="EF_HAND_2"/>
    <property type="match status" value="2"/>
</dbReference>
<sequence>MKWFQKYRRGVNGSSSNCKEKYIKSEVEIRQNKEIENIFNTFDKDNSGTLEMGEIFDLFTHNGIEITYDQVKEIFSVVDEDCSGSLTREEFVEAAKNESMQQRFTDIMRKLRREINQNLVLGNCKSGQSGEFCNNQKYIPTRFEDMLQYLSTNIKRTSLLQKLSKAHTRSGRNIHKKVKVDFDTFLTLFEERKSSNAESVKPKILSLKEILEKKGELDRKPKRKTIVHIKSKVSPIRLRNLRVTHRNTRKSVQKYTKCFSNAVVSPSSKRRSDHNYSYLLSHSSRDQMTNPYTGYESYSDAKTRAGSTTIQTRRITDKISAALKYKRNIRRMGSKPPEEGNFTILETPESGCYKPLSLNKISKSVSKLNPRPAYLKSLEEKLKRAMDRNKSFSCKEIP</sequence>
<organism evidence="5 6">
    <name type="scientific">Euplotes crassus</name>
    <dbReference type="NCBI Taxonomy" id="5936"/>
    <lineage>
        <taxon>Eukaryota</taxon>
        <taxon>Sar</taxon>
        <taxon>Alveolata</taxon>
        <taxon>Ciliophora</taxon>
        <taxon>Intramacronucleata</taxon>
        <taxon>Spirotrichea</taxon>
        <taxon>Hypotrichia</taxon>
        <taxon>Euplotida</taxon>
        <taxon>Euplotidae</taxon>
        <taxon>Moneuplotes</taxon>
    </lineage>
</organism>
<dbReference type="SMART" id="SM00054">
    <property type="entry name" value="EFh"/>
    <property type="match status" value="2"/>
</dbReference>
<gene>
    <name evidence="5" type="ORF">ECRASSUSDP1_LOCUS21567</name>
</gene>
<evidence type="ECO:0000259" key="4">
    <source>
        <dbReference type="PROSITE" id="PS50222"/>
    </source>
</evidence>
<dbReference type="InterPro" id="IPR011992">
    <property type="entry name" value="EF-hand-dom_pair"/>
</dbReference>
<evidence type="ECO:0000256" key="2">
    <source>
        <dbReference type="ARBA" id="ARBA00022737"/>
    </source>
</evidence>
<dbReference type="GO" id="GO:0005509">
    <property type="term" value="F:calcium ion binding"/>
    <property type="evidence" value="ECO:0007669"/>
    <property type="project" value="InterPro"/>
</dbReference>
<dbReference type="PANTHER" id="PTHR34524">
    <property type="entry name" value="CALCYPHOSIN"/>
    <property type="match status" value="1"/>
</dbReference>
<dbReference type="Pfam" id="PF13499">
    <property type="entry name" value="EF-hand_7"/>
    <property type="match status" value="1"/>
</dbReference>